<feature type="compositionally biased region" description="Pro residues" evidence="1">
    <location>
        <begin position="157"/>
        <end position="177"/>
    </location>
</feature>
<accession>A0A163LIC6</accession>
<dbReference type="Proteomes" id="UP000076837">
    <property type="component" value="Unassembled WGS sequence"/>
</dbReference>
<feature type="compositionally biased region" description="Low complexity" evidence="1">
    <location>
        <begin position="117"/>
        <end position="143"/>
    </location>
</feature>
<evidence type="ECO:0000313" key="3">
    <source>
        <dbReference type="EMBL" id="KZM27823.1"/>
    </source>
</evidence>
<evidence type="ECO:0000313" key="4">
    <source>
        <dbReference type="Proteomes" id="UP000076837"/>
    </source>
</evidence>
<feature type="signal peptide" evidence="2">
    <location>
        <begin position="1"/>
        <end position="15"/>
    </location>
</feature>
<feature type="chain" id="PRO_5043926726" evidence="2">
    <location>
        <begin position="16"/>
        <end position="259"/>
    </location>
</feature>
<reference evidence="3 4" key="1">
    <citation type="journal article" date="2016" name="Sci. Rep.">
        <title>Draft genome sequencing and secretome analysis of fungal phytopathogen Ascochyta rabiei provides insight into the necrotrophic effector repertoire.</title>
        <authorList>
            <person name="Verma S."/>
            <person name="Gazara R.K."/>
            <person name="Nizam S."/>
            <person name="Parween S."/>
            <person name="Chattopadhyay D."/>
            <person name="Verma P.K."/>
        </authorList>
    </citation>
    <scope>NUCLEOTIDE SEQUENCE [LARGE SCALE GENOMIC DNA]</scope>
    <source>
        <strain evidence="3 4">ArDII</strain>
    </source>
</reference>
<organism evidence="3 4">
    <name type="scientific">Didymella rabiei</name>
    <name type="common">Chickpea ascochyta blight fungus</name>
    <name type="synonym">Mycosphaerella rabiei</name>
    <dbReference type="NCBI Taxonomy" id="5454"/>
    <lineage>
        <taxon>Eukaryota</taxon>
        <taxon>Fungi</taxon>
        <taxon>Dikarya</taxon>
        <taxon>Ascomycota</taxon>
        <taxon>Pezizomycotina</taxon>
        <taxon>Dothideomycetes</taxon>
        <taxon>Pleosporomycetidae</taxon>
        <taxon>Pleosporales</taxon>
        <taxon>Pleosporineae</taxon>
        <taxon>Didymellaceae</taxon>
        <taxon>Ascochyta</taxon>
    </lineage>
</organism>
<comment type="caution">
    <text evidence="3">The sequence shown here is derived from an EMBL/GenBank/DDBJ whole genome shotgun (WGS) entry which is preliminary data.</text>
</comment>
<evidence type="ECO:0000256" key="1">
    <source>
        <dbReference type="SAM" id="MobiDB-lite"/>
    </source>
</evidence>
<feature type="compositionally biased region" description="Low complexity" evidence="1">
    <location>
        <begin position="201"/>
        <end position="218"/>
    </location>
</feature>
<protein>
    <submittedName>
        <fullName evidence="3">Uncharacterized protein</fullName>
    </submittedName>
</protein>
<feature type="compositionally biased region" description="Low complexity" evidence="1">
    <location>
        <begin position="178"/>
        <end position="193"/>
    </location>
</feature>
<feature type="region of interest" description="Disordered" evidence="1">
    <location>
        <begin position="117"/>
        <end position="243"/>
    </location>
</feature>
<keyword evidence="4" id="KW-1185">Reference proteome</keyword>
<evidence type="ECO:0000256" key="2">
    <source>
        <dbReference type="SAM" id="SignalP"/>
    </source>
</evidence>
<dbReference type="OrthoDB" id="3801133at2759"/>
<dbReference type="AlphaFoldDB" id="A0A163LIC6"/>
<keyword evidence="2" id="KW-0732">Signal</keyword>
<gene>
    <name evidence="3" type="ORF">ST47_g1034</name>
</gene>
<name>A0A163LIC6_DIDRA</name>
<sequence length="259" mass="26107">MKSALILSLAGSAVAVPSFGSFIDAMFGGSDNSYASNPSDLPNFPAIGTGSGIPFPTASGAPFPTGSAGASPFPYPGSDRHVKPHAEALHIDYHLAPTVAAAIKKSELKYRQLGGSPLPSFSLFDPSATPTGLPTDLPGLPSGTEPPSLPTDAPTDLPGPPTDLPGPPTDYPTPPAGGPTASFPFPTGGAPFPTNAPFPTAPAGTGYPGLPTTLETLTRGARPTSAPDAPSQEDSQEPQNGNAWLDWVSDLLTGGKDGN</sequence>
<proteinExistence type="predicted"/>
<dbReference type="EMBL" id="JYNV01000053">
    <property type="protein sequence ID" value="KZM27823.1"/>
    <property type="molecule type" value="Genomic_DNA"/>
</dbReference>
<dbReference type="STRING" id="5454.A0A163LIC6"/>